<organism evidence="1">
    <name type="scientific">Siphoviridae sp. ctb8j11</name>
    <dbReference type="NCBI Taxonomy" id="2825564"/>
    <lineage>
        <taxon>Viruses</taxon>
        <taxon>Duplodnaviria</taxon>
        <taxon>Heunggongvirae</taxon>
        <taxon>Uroviricota</taxon>
        <taxon>Caudoviricetes</taxon>
    </lineage>
</organism>
<dbReference type="EMBL" id="BK015437">
    <property type="protein sequence ID" value="DAE06439.1"/>
    <property type="molecule type" value="Genomic_DNA"/>
</dbReference>
<accession>A0A8S5PGZ1</accession>
<protein>
    <submittedName>
        <fullName evidence="1">Uncharacterized protein</fullName>
    </submittedName>
</protein>
<evidence type="ECO:0000313" key="1">
    <source>
        <dbReference type="EMBL" id="DAE06439.1"/>
    </source>
</evidence>
<reference evidence="1" key="1">
    <citation type="journal article" date="2021" name="Proc. Natl. Acad. Sci. U.S.A.">
        <title>A Catalog of Tens of Thousands of Viruses from Human Metagenomes Reveals Hidden Associations with Chronic Diseases.</title>
        <authorList>
            <person name="Tisza M.J."/>
            <person name="Buck C.B."/>
        </authorList>
    </citation>
    <scope>NUCLEOTIDE SEQUENCE</scope>
    <source>
        <strain evidence="1">Ctb8j11</strain>
    </source>
</reference>
<proteinExistence type="predicted"/>
<sequence length="202" mass="21109">MSYTAKTAFEARVTNNRNNDLINVTGRYQASSADADCDAGRLVVRNGQLPCAGFANVKNENAWYMNDATSTTNAGDVVYAANTYEVPMIAGQGGNLYAVGTQTLGLGIPAGRDGTFTKIVFDGDHAYRFGIGNVNAALSTNKFFTIDAGRLKPVAAAPTTNGALYFKLKDPGTGNFTEGTTSSFEYVDVIAFTAVAAVAAGG</sequence>
<name>A0A8S5PGZ1_9CAUD</name>